<proteinExistence type="inferred from homology"/>
<dbReference type="PANTHER" id="PTHR30535">
    <property type="entry name" value="VITAMIN B12-BINDING PROTEIN"/>
    <property type="match status" value="1"/>
</dbReference>
<protein>
    <submittedName>
        <fullName evidence="4">Ferrisiderophore receptor Irp6A</fullName>
    </submittedName>
</protein>
<evidence type="ECO:0000313" key="5">
    <source>
        <dbReference type="Proteomes" id="UP000259211"/>
    </source>
</evidence>
<dbReference type="RefSeq" id="WP_117189635.1">
    <property type="nucleotide sequence ID" value="NZ_JASORM010000001.1"/>
</dbReference>
<reference evidence="4 5" key="1">
    <citation type="submission" date="2017-07" db="EMBL/GenBank/DDBJ databases">
        <authorList>
            <person name="Sun Z.S."/>
            <person name="Albrecht U."/>
            <person name="Echele G."/>
            <person name="Lee C.C."/>
        </authorList>
    </citation>
    <scope>NUCLEOTIDE SEQUENCE [LARGE SCALE GENOMIC DNA]</scope>
    <source>
        <strain evidence="4 5">P16-029</strain>
    </source>
</reference>
<dbReference type="PROSITE" id="PS50983">
    <property type="entry name" value="FE_B12_PBP"/>
    <property type="match status" value="1"/>
</dbReference>
<sequence>MNVTRTLGAIATIALTLGLGACAGGAQEKASSGHTPALSVTDVAGRTVSFDAQPKRILLAEGRALMATSVLNKENPAKDVVAIGADLHKAAPSFESALRQARPQVSKLPMIGSIEKGDVTVENMLSFKPDAVVMTLDQKEAAEKAGFLQKMDQAKLPHVFIDFRRKPLENTTKSMATLGKIFGGKAISRAKEFNKFYQSKVDDVSQRVSRESDKPRTFLWRAAGLKDCCSTYANLNLGDVITAAGGHNLGVDLLRTSAGDVTPEKIVATQPEHIIATGGSWAKDPKKPESVPHVELGYNVTDDDAQRTLAGLLKTPGFSLLKAPKDGKLHAVYHQFYDSPFNVFALEQFAAWQHPKQFKGVDLTKDFAKFHEDYLPFGYRGVFFVTLKK</sequence>
<dbReference type="InterPro" id="IPR050902">
    <property type="entry name" value="ABC_Transporter_SBP"/>
</dbReference>
<gene>
    <name evidence="4" type="ORF">CHT91_10215</name>
</gene>
<dbReference type="SUPFAM" id="SSF53807">
    <property type="entry name" value="Helical backbone' metal receptor"/>
    <property type="match status" value="1"/>
</dbReference>
<evidence type="ECO:0000256" key="1">
    <source>
        <dbReference type="ARBA" id="ARBA00008814"/>
    </source>
</evidence>
<evidence type="ECO:0000256" key="2">
    <source>
        <dbReference type="SAM" id="SignalP"/>
    </source>
</evidence>
<dbReference type="InterPro" id="IPR002491">
    <property type="entry name" value="ABC_transptr_periplasmic_BD"/>
</dbReference>
<accession>A0A3E2DBZ0</accession>
<feature type="signal peptide" evidence="2">
    <location>
        <begin position="1"/>
        <end position="26"/>
    </location>
</feature>
<dbReference type="AlphaFoldDB" id="A0A3E2DBZ0"/>
<dbReference type="Gene3D" id="3.40.50.1980">
    <property type="entry name" value="Nitrogenase molybdenum iron protein domain"/>
    <property type="match status" value="2"/>
</dbReference>
<feature type="chain" id="PRO_5017626709" evidence="2">
    <location>
        <begin position="27"/>
        <end position="389"/>
    </location>
</feature>
<evidence type="ECO:0000313" key="4">
    <source>
        <dbReference type="EMBL" id="RFT42917.1"/>
    </source>
</evidence>
<evidence type="ECO:0000259" key="3">
    <source>
        <dbReference type="PROSITE" id="PS50983"/>
    </source>
</evidence>
<dbReference type="PANTHER" id="PTHR30535:SF34">
    <property type="entry name" value="MOLYBDATE-BINDING PROTEIN MOLA"/>
    <property type="match status" value="1"/>
</dbReference>
<comment type="caution">
    <text evidence="4">The sequence shown here is derived from an EMBL/GenBank/DDBJ whole genome shotgun (WGS) entry which is preliminary data.</text>
</comment>
<feature type="domain" description="Fe/B12 periplasmic-binding" evidence="3">
    <location>
        <begin position="56"/>
        <end position="362"/>
    </location>
</feature>
<dbReference type="EMBL" id="NOWI01000009">
    <property type="protein sequence ID" value="RFT42917.1"/>
    <property type="molecule type" value="Genomic_DNA"/>
</dbReference>
<dbReference type="PROSITE" id="PS51257">
    <property type="entry name" value="PROKAR_LIPOPROTEIN"/>
    <property type="match status" value="1"/>
</dbReference>
<keyword evidence="2" id="KW-0732">Signal</keyword>
<dbReference type="Proteomes" id="UP000259211">
    <property type="component" value="Unassembled WGS sequence"/>
</dbReference>
<dbReference type="Pfam" id="PF01497">
    <property type="entry name" value="Peripla_BP_2"/>
    <property type="match status" value="1"/>
</dbReference>
<name>A0A3E2DBZ0_9ACTN</name>
<organism evidence="4 5">
    <name type="scientific">Cutibacterium avidum</name>
    <dbReference type="NCBI Taxonomy" id="33010"/>
    <lineage>
        <taxon>Bacteria</taxon>
        <taxon>Bacillati</taxon>
        <taxon>Actinomycetota</taxon>
        <taxon>Actinomycetes</taxon>
        <taxon>Propionibacteriales</taxon>
        <taxon>Propionibacteriaceae</taxon>
        <taxon>Cutibacterium</taxon>
    </lineage>
</organism>
<keyword evidence="4" id="KW-0675">Receptor</keyword>
<comment type="similarity">
    <text evidence="1">Belongs to the bacterial solute-binding protein 8 family.</text>
</comment>